<dbReference type="Pfam" id="PF04002">
    <property type="entry name" value="RadC"/>
    <property type="match status" value="1"/>
</dbReference>
<keyword evidence="1" id="KW-0645">Protease</keyword>
<dbReference type="PROSITE" id="PS01302">
    <property type="entry name" value="UPF0758"/>
    <property type="match status" value="1"/>
</dbReference>
<keyword evidence="5" id="KW-0482">Metalloprotease</keyword>
<gene>
    <name evidence="7" type="ORF">V474_11260</name>
</gene>
<evidence type="ECO:0000313" key="7">
    <source>
        <dbReference type="EMBL" id="KMS59766.1"/>
    </source>
</evidence>
<protein>
    <submittedName>
        <fullName evidence="7">DNA repair protein RadC</fullName>
    </submittedName>
</protein>
<dbReference type="InterPro" id="IPR037518">
    <property type="entry name" value="MPN"/>
</dbReference>
<evidence type="ECO:0000256" key="2">
    <source>
        <dbReference type="ARBA" id="ARBA00022723"/>
    </source>
</evidence>
<accession>A0A0J7Y7G1</accession>
<dbReference type="AlphaFoldDB" id="A0A0J7Y7G1"/>
<evidence type="ECO:0000313" key="8">
    <source>
        <dbReference type="Proteomes" id="UP000052268"/>
    </source>
</evidence>
<dbReference type="PANTHER" id="PTHR30471">
    <property type="entry name" value="DNA REPAIR PROTEIN RADC"/>
    <property type="match status" value="1"/>
</dbReference>
<dbReference type="PANTHER" id="PTHR30471:SF3">
    <property type="entry name" value="UPF0758 PROTEIN YEES-RELATED"/>
    <property type="match status" value="1"/>
</dbReference>
<evidence type="ECO:0000256" key="3">
    <source>
        <dbReference type="ARBA" id="ARBA00022801"/>
    </source>
</evidence>
<feature type="domain" description="MPN" evidence="6">
    <location>
        <begin position="1"/>
        <end position="99"/>
    </location>
</feature>
<name>A0A0J7Y7G1_9SPHN</name>
<evidence type="ECO:0000256" key="5">
    <source>
        <dbReference type="ARBA" id="ARBA00023049"/>
    </source>
</evidence>
<dbReference type="PROSITE" id="PS50249">
    <property type="entry name" value="MPN"/>
    <property type="match status" value="1"/>
</dbReference>
<dbReference type="GO" id="GO:0008237">
    <property type="term" value="F:metallopeptidase activity"/>
    <property type="evidence" value="ECO:0007669"/>
    <property type="project" value="UniProtKB-KW"/>
</dbReference>
<keyword evidence="3" id="KW-0378">Hydrolase</keyword>
<dbReference type="InterPro" id="IPR025657">
    <property type="entry name" value="RadC_JAB"/>
</dbReference>
<dbReference type="InterPro" id="IPR001405">
    <property type="entry name" value="UPF0758"/>
</dbReference>
<keyword evidence="8" id="KW-1185">Reference proteome</keyword>
<dbReference type="InterPro" id="IPR020891">
    <property type="entry name" value="UPF0758_CS"/>
</dbReference>
<organism evidence="7 8">
    <name type="scientific">Novosphingobium barchaimii LL02</name>
    <dbReference type="NCBI Taxonomy" id="1114963"/>
    <lineage>
        <taxon>Bacteria</taxon>
        <taxon>Pseudomonadati</taxon>
        <taxon>Pseudomonadota</taxon>
        <taxon>Alphaproteobacteria</taxon>
        <taxon>Sphingomonadales</taxon>
        <taxon>Sphingomonadaceae</taxon>
        <taxon>Novosphingobium</taxon>
    </lineage>
</organism>
<dbReference type="GO" id="GO:0006508">
    <property type="term" value="P:proteolysis"/>
    <property type="evidence" value="ECO:0007669"/>
    <property type="project" value="UniProtKB-KW"/>
</dbReference>
<proteinExistence type="predicted"/>
<dbReference type="Gene3D" id="3.40.140.10">
    <property type="entry name" value="Cytidine Deaminase, domain 2"/>
    <property type="match status" value="1"/>
</dbReference>
<evidence type="ECO:0000256" key="1">
    <source>
        <dbReference type="ARBA" id="ARBA00022670"/>
    </source>
</evidence>
<evidence type="ECO:0000259" key="6">
    <source>
        <dbReference type="PROSITE" id="PS50249"/>
    </source>
</evidence>
<evidence type="ECO:0000256" key="4">
    <source>
        <dbReference type="ARBA" id="ARBA00022833"/>
    </source>
</evidence>
<comment type="caution">
    <text evidence="7">The sequence shown here is derived from an EMBL/GenBank/DDBJ whole genome shotgun (WGS) entry which is preliminary data.</text>
</comment>
<keyword evidence="4" id="KW-0862">Zinc</keyword>
<sequence>MVVFFTDEGLYIAEDLYGGGQRSEIRIPLRRTVRRAFDLDARRLIIAHNHPSGVPRASASDIAATRRFREVVEALEIRLDDHCIVAGNCVASMHAMGLL</sequence>
<dbReference type="PATRIC" id="fig|1114963.3.peg.1159"/>
<dbReference type="EMBL" id="JACU01000002">
    <property type="protein sequence ID" value="KMS59766.1"/>
    <property type="molecule type" value="Genomic_DNA"/>
</dbReference>
<dbReference type="GO" id="GO:0046872">
    <property type="term" value="F:metal ion binding"/>
    <property type="evidence" value="ECO:0007669"/>
    <property type="project" value="UniProtKB-KW"/>
</dbReference>
<keyword evidence="2" id="KW-0479">Metal-binding</keyword>
<dbReference type="Proteomes" id="UP000052268">
    <property type="component" value="Unassembled WGS sequence"/>
</dbReference>
<reference evidence="7 8" key="1">
    <citation type="journal article" date="2015" name="G3 (Bethesda)">
        <title>Insights into Ongoing Evolution of the Hexachlorocyclohexane Catabolic Pathway from Comparative Genomics of Ten Sphingomonadaceae Strains.</title>
        <authorList>
            <person name="Pearce S.L."/>
            <person name="Oakeshott J.G."/>
            <person name="Pandey G."/>
        </authorList>
    </citation>
    <scope>NUCLEOTIDE SEQUENCE [LARGE SCALE GENOMIC DNA]</scope>
    <source>
        <strain evidence="7 8">LL02</strain>
    </source>
</reference>